<dbReference type="InterPro" id="IPR050638">
    <property type="entry name" value="AA-Vitamin_Transporters"/>
</dbReference>
<feature type="transmembrane region" description="Helical" evidence="6">
    <location>
        <begin position="200"/>
        <end position="220"/>
    </location>
</feature>
<comment type="caution">
    <text evidence="8">The sequence shown here is derived from an EMBL/GenBank/DDBJ whole genome shotgun (WGS) entry which is preliminary data.</text>
</comment>
<dbReference type="PANTHER" id="PTHR32322:SF2">
    <property type="entry name" value="EAMA DOMAIN-CONTAINING PROTEIN"/>
    <property type="match status" value="1"/>
</dbReference>
<dbReference type="Pfam" id="PF00892">
    <property type="entry name" value="EamA"/>
    <property type="match status" value="2"/>
</dbReference>
<feature type="transmembrane region" description="Helical" evidence="6">
    <location>
        <begin position="232"/>
        <end position="252"/>
    </location>
</feature>
<comment type="similarity">
    <text evidence="2">Belongs to the EamA transporter family.</text>
</comment>
<evidence type="ECO:0000256" key="3">
    <source>
        <dbReference type="ARBA" id="ARBA00022692"/>
    </source>
</evidence>
<proteinExistence type="inferred from homology"/>
<dbReference type="AlphaFoldDB" id="A0A147IA14"/>
<keyword evidence="3 6" id="KW-0812">Transmembrane</keyword>
<evidence type="ECO:0000256" key="2">
    <source>
        <dbReference type="ARBA" id="ARBA00007362"/>
    </source>
</evidence>
<evidence type="ECO:0000256" key="1">
    <source>
        <dbReference type="ARBA" id="ARBA00004141"/>
    </source>
</evidence>
<evidence type="ECO:0000256" key="4">
    <source>
        <dbReference type="ARBA" id="ARBA00022989"/>
    </source>
</evidence>
<evidence type="ECO:0000313" key="8">
    <source>
        <dbReference type="EMBL" id="KTT76362.1"/>
    </source>
</evidence>
<feature type="transmembrane region" description="Helical" evidence="6">
    <location>
        <begin position="12"/>
        <end position="31"/>
    </location>
</feature>
<keyword evidence="4 6" id="KW-1133">Transmembrane helix</keyword>
<dbReference type="InterPro" id="IPR037185">
    <property type="entry name" value="EmrE-like"/>
</dbReference>
<protein>
    <submittedName>
        <fullName evidence="8">Multidrug transporter</fullName>
    </submittedName>
</protein>
<feature type="domain" description="EamA" evidence="7">
    <location>
        <begin position="170"/>
        <end position="306"/>
    </location>
</feature>
<feature type="transmembrane region" description="Helical" evidence="6">
    <location>
        <begin position="288"/>
        <end position="308"/>
    </location>
</feature>
<evidence type="ECO:0000256" key="5">
    <source>
        <dbReference type="ARBA" id="ARBA00023136"/>
    </source>
</evidence>
<feature type="transmembrane region" description="Helical" evidence="6">
    <location>
        <begin position="81"/>
        <end position="101"/>
    </location>
</feature>
<gene>
    <name evidence="8" type="ORF">NS334_01095</name>
</gene>
<dbReference type="GO" id="GO:0016020">
    <property type="term" value="C:membrane"/>
    <property type="evidence" value="ECO:0007669"/>
    <property type="project" value="UniProtKB-SubCell"/>
</dbReference>
<dbReference type="InterPro" id="IPR000620">
    <property type="entry name" value="EamA_dom"/>
</dbReference>
<dbReference type="EMBL" id="LDTB01000002">
    <property type="protein sequence ID" value="KTT76362.1"/>
    <property type="molecule type" value="Genomic_DNA"/>
</dbReference>
<dbReference type="OrthoDB" id="2352272at2"/>
<keyword evidence="5 6" id="KW-0472">Membrane</keyword>
<comment type="subcellular location">
    <subcellularLocation>
        <location evidence="1">Membrane</location>
        <topology evidence="1">Multi-pass membrane protein</topology>
    </subcellularLocation>
</comment>
<accession>A0A147IA14</accession>
<feature type="transmembrane region" description="Helical" evidence="6">
    <location>
        <begin position="168"/>
        <end position="188"/>
    </location>
</feature>
<evidence type="ECO:0000259" key="7">
    <source>
        <dbReference type="Pfam" id="PF00892"/>
    </source>
</evidence>
<dbReference type="PANTHER" id="PTHR32322">
    <property type="entry name" value="INNER MEMBRANE TRANSPORTER"/>
    <property type="match status" value="1"/>
</dbReference>
<keyword evidence="9" id="KW-1185">Reference proteome</keyword>
<feature type="transmembrane region" description="Helical" evidence="6">
    <location>
        <begin position="107"/>
        <end position="127"/>
    </location>
</feature>
<dbReference type="RefSeq" id="WP_058754136.1">
    <property type="nucleotide sequence ID" value="NZ_LDTB01000002.1"/>
</dbReference>
<evidence type="ECO:0000313" key="9">
    <source>
        <dbReference type="Proteomes" id="UP000074310"/>
    </source>
</evidence>
<feature type="transmembrane region" description="Helical" evidence="6">
    <location>
        <begin position="139"/>
        <end position="156"/>
    </location>
</feature>
<reference evidence="8 9" key="1">
    <citation type="journal article" date="2016" name="Front. Microbiol.">
        <title>Genomic Resource of Rice Seed Associated Bacteria.</title>
        <authorList>
            <person name="Midha S."/>
            <person name="Bansal K."/>
            <person name="Sharma S."/>
            <person name="Kumar N."/>
            <person name="Patil P.P."/>
            <person name="Chaudhry V."/>
            <person name="Patil P.B."/>
        </authorList>
    </citation>
    <scope>NUCLEOTIDE SEQUENCE [LARGE SCALE GENOMIC DNA]</scope>
    <source>
        <strain evidence="8 9">NS334</strain>
    </source>
</reference>
<dbReference type="SUPFAM" id="SSF103481">
    <property type="entry name" value="Multidrug resistance efflux transporter EmrE"/>
    <property type="match status" value="2"/>
</dbReference>
<name>A0A147IA14_9SPHN</name>
<organism evidence="8 9">
    <name type="scientific">Sphingomonas endophytica</name>
    <dbReference type="NCBI Taxonomy" id="869719"/>
    <lineage>
        <taxon>Bacteria</taxon>
        <taxon>Pseudomonadati</taxon>
        <taxon>Pseudomonadota</taxon>
        <taxon>Alphaproteobacteria</taxon>
        <taxon>Sphingomonadales</taxon>
        <taxon>Sphingomonadaceae</taxon>
        <taxon>Sphingomonas</taxon>
    </lineage>
</organism>
<feature type="domain" description="EamA" evidence="7">
    <location>
        <begin position="18"/>
        <end position="154"/>
    </location>
</feature>
<dbReference type="Proteomes" id="UP000074310">
    <property type="component" value="Unassembled WGS sequence"/>
</dbReference>
<evidence type="ECO:0000256" key="6">
    <source>
        <dbReference type="SAM" id="Phobius"/>
    </source>
</evidence>
<sequence length="313" mass="33072">MSPADPPNSTRAGVLIPFALVVFIWGSTWIVIRDQLHGGALAVPASWSVSYRFLVAGATLAGVAVWQRAPGTRALFAQGGFWRFATLLGVLQFVLNFNFVYRAEEHITSGLVAVIFALLLVPNALFARVFLGQRLGRQLLVGSAIAMSGVALLFIKEARGDPGGPTESLIGIAFTLCAILSASTANVMQATKTAARYPMIPTLATAMLIGAGLDAGWAWITTGPPVFDGRPGYVAGVLYLGIIASALAFTLYFRIIRTIGPAKAAYNGVIVPVIAMLLSTVFEGYRWTPLAVAGAMLAAIGLVVALRARRPAR</sequence>
<feature type="transmembrane region" description="Helical" evidence="6">
    <location>
        <begin position="264"/>
        <end position="282"/>
    </location>
</feature>
<feature type="transmembrane region" description="Helical" evidence="6">
    <location>
        <begin position="51"/>
        <end position="69"/>
    </location>
</feature>